<sequence>MPAAQAGGVAPPKRAANEGQVDVPDEHPKEADIRNQRQLHVGTTMAATSMAAAGLVIATGGAVLPAVAAAAAAGAVTAAVGEPIADALAPQSADKPHEDHPVPPARLHGPVLGLQAPDAETRARAEALLREAGARRILVQETRAG</sequence>
<accession>A0A317FJD3</accession>
<feature type="region of interest" description="Disordered" evidence="1">
    <location>
        <begin position="87"/>
        <end position="111"/>
    </location>
</feature>
<evidence type="ECO:0000313" key="2">
    <source>
        <dbReference type="EMBL" id="PWS38422.1"/>
    </source>
</evidence>
<feature type="compositionally biased region" description="Basic and acidic residues" evidence="1">
    <location>
        <begin position="24"/>
        <end position="35"/>
    </location>
</feature>
<organism evidence="2 3">
    <name type="scientific">Falsiroseomonas bella</name>
    <dbReference type="NCBI Taxonomy" id="2184016"/>
    <lineage>
        <taxon>Bacteria</taxon>
        <taxon>Pseudomonadati</taxon>
        <taxon>Pseudomonadota</taxon>
        <taxon>Alphaproteobacteria</taxon>
        <taxon>Acetobacterales</taxon>
        <taxon>Roseomonadaceae</taxon>
        <taxon>Falsiroseomonas</taxon>
    </lineage>
</organism>
<gene>
    <name evidence="2" type="ORF">DFH01_03815</name>
</gene>
<dbReference type="Proteomes" id="UP000245765">
    <property type="component" value="Unassembled WGS sequence"/>
</dbReference>
<dbReference type="AlphaFoldDB" id="A0A317FJD3"/>
<feature type="region of interest" description="Disordered" evidence="1">
    <location>
        <begin position="1"/>
        <end position="38"/>
    </location>
</feature>
<comment type="caution">
    <text evidence="2">The sequence shown here is derived from an EMBL/GenBank/DDBJ whole genome shotgun (WGS) entry which is preliminary data.</text>
</comment>
<evidence type="ECO:0000256" key="1">
    <source>
        <dbReference type="SAM" id="MobiDB-lite"/>
    </source>
</evidence>
<keyword evidence="3" id="KW-1185">Reference proteome</keyword>
<protein>
    <submittedName>
        <fullName evidence="2">Uncharacterized protein</fullName>
    </submittedName>
</protein>
<name>A0A317FJD3_9PROT</name>
<reference evidence="3" key="1">
    <citation type="submission" date="2018-05" db="EMBL/GenBank/DDBJ databases">
        <authorList>
            <person name="Du Z."/>
            <person name="Wang X."/>
        </authorList>
    </citation>
    <scope>NUCLEOTIDE SEQUENCE [LARGE SCALE GENOMIC DNA]</scope>
    <source>
        <strain evidence="3">CQN31</strain>
    </source>
</reference>
<evidence type="ECO:0000313" key="3">
    <source>
        <dbReference type="Proteomes" id="UP000245765"/>
    </source>
</evidence>
<dbReference type="EMBL" id="QGNA01000001">
    <property type="protein sequence ID" value="PWS38422.1"/>
    <property type="molecule type" value="Genomic_DNA"/>
</dbReference>
<proteinExistence type="predicted"/>